<evidence type="ECO:0000313" key="3">
    <source>
        <dbReference type="Proteomes" id="UP000324222"/>
    </source>
</evidence>
<evidence type="ECO:0008006" key="4">
    <source>
        <dbReference type="Google" id="ProtNLM"/>
    </source>
</evidence>
<evidence type="ECO:0000313" key="2">
    <source>
        <dbReference type="EMBL" id="MPC57185.1"/>
    </source>
</evidence>
<accession>A0A5B7GIE9</accession>
<keyword evidence="1" id="KW-0732">Signal</keyword>
<evidence type="ECO:0000256" key="1">
    <source>
        <dbReference type="SAM" id="SignalP"/>
    </source>
</evidence>
<reference evidence="2 3" key="1">
    <citation type="submission" date="2019-05" db="EMBL/GenBank/DDBJ databases">
        <title>Another draft genome of Portunus trituberculatus and its Hox gene families provides insights of decapod evolution.</title>
        <authorList>
            <person name="Jeong J.-H."/>
            <person name="Song I."/>
            <person name="Kim S."/>
            <person name="Choi T."/>
            <person name="Kim D."/>
            <person name="Ryu S."/>
            <person name="Kim W."/>
        </authorList>
    </citation>
    <scope>NUCLEOTIDE SEQUENCE [LARGE SCALE GENOMIC DNA]</scope>
    <source>
        <tissue evidence="2">Muscle</tissue>
    </source>
</reference>
<keyword evidence="3" id="KW-1185">Reference proteome</keyword>
<proteinExistence type="predicted"/>
<protein>
    <recommendedName>
        <fullName evidence="4">Secreted protein</fullName>
    </recommendedName>
</protein>
<comment type="caution">
    <text evidence="2">The sequence shown here is derived from an EMBL/GenBank/DDBJ whole genome shotgun (WGS) entry which is preliminary data.</text>
</comment>
<dbReference type="Proteomes" id="UP000324222">
    <property type="component" value="Unassembled WGS sequence"/>
</dbReference>
<feature type="signal peptide" evidence="1">
    <location>
        <begin position="1"/>
        <end position="26"/>
    </location>
</feature>
<dbReference type="EMBL" id="VSRR010014575">
    <property type="protein sequence ID" value="MPC57185.1"/>
    <property type="molecule type" value="Genomic_DNA"/>
</dbReference>
<gene>
    <name evidence="2" type="ORF">E2C01_051161</name>
</gene>
<dbReference type="AlphaFoldDB" id="A0A5B7GIE9"/>
<name>A0A5B7GIE9_PORTR</name>
<sequence length="89" mass="10070">MIPSLWIAAVMVVVVVVVVGVKEASGRSLGPPFTASPTRRRSWRRRKVVLFKGREFLRVHIKRPIGRLPVTTSETERKRVSLEGNYTLS</sequence>
<feature type="chain" id="PRO_5022877824" description="Secreted protein" evidence="1">
    <location>
        <begin position="27"/>
        <end position="89"/>
    </location>
</feature>
<organism evidence="2 3">
    <name type="scientific">Portunus trituberculatus</name>
    <name type="common">Swimming crab</name>
    <name type="synonym">Neptunus trituberculatus</name>
    <dbReference type="NCBI Taxonomy" id="210409"/>
    <lineage>
        <taxon>Eukaryota</taxon>
        <taxon>Metazoa</taxon>
        <taxon>Ecdysozoa</taxon>
        <taxon>Arthropoda</taxon>
        <taxon>Crustacea</taxon>
        <taxon>Multicrustacea</taxon>
        <taxon>Malacostraca</taxon>
        <taxon>Eumalacostraca</taxon>
        <taxon>Eucarida</taxon>
        <taxon>Decapoda</taxon>
        <taxon>Pleocyemata</taxon>
        <taxon>Brachyura</taxon>
        <taxon>Eubrachyura</taxon>
        <taxon>Portunoidea</taxon>
        <taxon>Portunidae</taxon>
        <taxon>Portuninae</taxon>
        <taxon>Portunus</taxon>
    </lineage>
</organism>